<dbReference type="SMART" id="SM00225">
    <property type="entry name" value="BTB"/>
    <property type="match status" value="1"/>
</dbReference>
<dbReference type="GO" id="GO:0042542">
    <property type="term" value="P:response to hydrogen peroxide"/>
    <property type="evidence" value="ECO:0007669"/>
    <property type="project" value="UniProtKB-ARBA"/>
</dbReference>
<comment type="caution">
    <text evidence="8">The sequence shown here is derived from an EMBL/GenBank/DDBJ whole genome shotgun (WGS) entry which is preliminary data.</text>
</comment>
<dbReference type="GO" id="GO:0009751">
    <property type="term" value="P:response to salicylic acid"/>
    <property type="evidence" value="ECO:0007669"/>
    <property type="project" value="UniProtKB-ARBA"/>
</dbReference>
<keyword evidence="4" id="KW-0833">Ubl conjugation pathway</keyword>
<evidence type="ECO:0008006" key="10">
    <source>
        <dbReference type="Google" id="ProtNLM"/>
    </source>
</evidence>
<feature type="domain" description="BTB" evidence="6">
    <location>
        <begin position="54"/>
        <end position="123"/>
    </location>
</feature>
<organism evidence="8 9">
    <name type="scientific">Dendrobium chrysotoxum</name>
    <name type="common">Orchid</name>
    <dbReference type="NCBI Taxonomy" id="161865"/>
    <lineage>
        <taxon>Eukaryota</taxon>
        <taxon>Viridiplantae</taxon>
        <taxon>Streptophyta</taxon>
        <taxon>Embryophyta</taxon>
        <taxon>Tracheophyta</taxon>
        <taxon>Spermatophyta</taxon>
        <taxon>Magnoliopsida</taxon>
        <taxon>Liliopsida</taxon>
        <taxon>Asparagales</taxon>
        <taxon>Orchidaceae</taxon>
        <taxon>Epidendroideae</taxon>
        <taxon>Malaxideae</taxon>
        <taxon>Dendrobiinae</taxon>
        <taxon>Dendrobium</taxon>
    </lineage>
</organism>
<proteinExistence type="predicted"/>
<dbReference type="Gene3D" id="1.20.1020.10">
    <property type="entry name" value="TAZ domain"/>
    <property type="match status" value="1"/>
</dbReference>
<comment type="pathway">
    <text evidence="1">Protein modification; protein ubiquitination.</text>
</comment>
<dbReference type="EMBL" id="JAGFBR010000007">
    <property type="protein sequence ID" value="KAH0463964.1"/>
    <property type="molecule type" value="Genomic_DNA"/>
</dbReference>
<evidence type="ECO:0000256" key="4">
    <source>
        <dbReference type="ARBA" id="ARBA00022786"/>
    </source>
</evidence>
<evidence type="ECO:0000259" key="7">
    <source>
        <dbReference type="PROSITE" id="PS50134"/>
    </source>
</evidence>
<dbReference type="SMART" id="SM00551">
    <property type="entry name" value="ZnF_TAZ"/>
    <property type="match status" value="1"/>
</dbReference>
<evidence type="ECO:0000256" key="1">
    <source>
        <dbReference type="ARBA" id="ARBA00004906"/>
    </source>
</evidence>
<evidence type="ECO:0000256" key="3">
    <source>
        <dbReference type="ARBA" id="ARBA00022771"/>
    </source>
</evidence>
<evidence type="ECO:0000259" key="6">
    <source>
        <dbReference type="PROSITE" id="PS50097"/>
    </source>
</evidence>
<dbReference type="PROSITE" id="PS50097">
    <property type="entry name" value="BTB"/>
    <property type="match status" value="1"/>
</dbReference>
<evidence type="ECO:0000256" key="5">
    <source>
        <dbReference type="ARBA" id="ARBA00022833"/>
    </source>
</evidence>
<feature type="domain" description="TAZ-type" evidence="7">
    <location>
        <begin position="229"/>
        <end position="324"/>
    </location>
</feature>
<protein>
    <recommendedName>
        <fullName evidence="10">BTB/POZ and TAZ domain-containing protein</fullName>
    </recommendedName>
</protein>
<dbReference type="Gene3D" id="3.30.710.10">
    <property type="entry name" value="Potassium Channel Kv1.1, Chain A"/>
    <property type="match status" value="1"/>
</dbReference>
<dbReference type="GO" id="GO:0009725">
    <property type="term" value="P:response to hormone"/>
    <property type="evidence" value="ECO:0007669"/>
    <property type="project" value="UniProtKB-ARBA"/>
</dbReference>
<dbReference type="SUPFAM" id="SSF57933">
    <property type="entry name" value="TAZ domain"/>
    <property type="match status" value="1"/>
</dbReference>
<dbReference type="InterPro" id="IPR000197">
    <property type="entry name" value="Znf_TAZ"/>
</dbReference>
<dbReference type="Pfam" id="PF02135">
    <property type="entry name" value="zf-TAZ"/>
    <property type="match status" value="1"/>
</dbReference>
<dbReference type="PROSITE" id="PS50134">
    <property type="entry name" value="ZF_TAZ"/>
    <property type="match status" value="1"/>
</dbReference>
<name>A0AAV7GR93_DENCH</name>
<dbReference type="Gene3D" id="1.25.40.420">
    <property type="match status" value="1"/>
</dbReference>
<dbReference type="InterPro" id="IPR044513">
    <property type="entry name" value="BT1/2/3/4/5"/>
</dbReference>
<dbReference type="PANTHER" id="PTHR46287:SF11">
    <property type="entry name" value="BTB_POZ AND TAZ DOMAIN-CONTAINING PROTEIN 4"/>
    <property type="match status" value="1"/>
</dbReference>
<evidence type="ECO:0000256" key="2">
    <source>
        <dbReference type="ARBA" id="ARBA00022723"/>
    </source>
</evidence>
<sequence length="362" mass="40775">MEEKKCSSPKAPPFLGLNARRSASRRTAGLAGDCVVSESTRDIWDRLFKEGYRADVIVHTSSGNIPAHASVLGMASPVIKQMVRQSKSQSRSRKKPISIGGVPHRAVHVFLRFLYSSCYEDEEMKQYVMHLLVLSHAFGVSSLKKLCVEKLEKGLLNLENVVDVFQLGQLCDAPRLSLLCNRMIIDNFEAVSASEGWKVMKQSNPCMEKEILDSVVQADLKKKERLKKMEERKIYIQLHEAMEALVHICRDGCRTIGPHDKVLKRSSAPCNFPACKGLESLVRHFAGCKSRVLGGCTHCKRMWQLLELHSRLCEQNHGGCKVPLCWHFKEKVRNQSKKEEVKWKLLVSKVLEAKTCVGGGFS</sequence>
<keyword evidence="2" id="KW-0479">Metal-binding</keyword>
<dbReference type="Pfam" id="PF00651">
    <property type="entry name" value="BTB"/>
    <property type="match status" value="1"/>
</dbReference>
<dbReference type="SUPFAM" id="SSF54695">
    <property type="entry name" value="POZ domain"/>
    <property type="match status" value="1"/>
</dbReference>
<dbReference type="AlphaFoldDB" id="A0AAV7GR93"/>
<keyword evidence="3" id="KW-0863">Zinc-finger</keyword>
<dbReference type="FunFam" id="1.25.40.420:FF:000012">
    <property type="entry name" value="BTB/POZ and TAZ domain-containing protein 2"/>
    <property type="match status" value="1"/>
</dbReference>
<dbReference type="GO" id="GO:0005516">
    <property type="term" value="F:calmodulin binding"/>
    <property type="evidence" value="ECO:0007669"/>
    <property type="project" value="UniProtKB-ARBA"/>
</dbReference>
<dbReference type="InterPro" id="IPR035898">
    <property type="entry name" value="TAZ_dom_sf"/>
</dbReference>
<reference evidence="8 9" key="1">
    <citation type="journal article" date="2021" name="Hortic Res">
        <title>Chromosome-scale assembly of the Dendrobium chrysotoxum genome enhances the understanding of orchid evolution.</title>
        <authorList>
            <person name="Zhang Y."/>
            <person name="Zhang G.Q."/>
            <person name="Zhang D."/>
            <person name="Liu X.D."/>
            <person name="Xu X.Y."/>
            <person name="Sun W.H."/>
            <person name="Yu X."/>
            <person name="Zhu X."/>
            <person name="Wang Z.W."/>
            <person name="Zhao X."/>
            <person name="Zhong W.Y."/>
            <person name="Chen H."/>
            <person name="Yin W.L."/>
            <person name="Huang T."/>
            <person name="Niu S.C."/>
            <person name="Liu Z.J."/>
        </authorList>
    </citation>
    <scope>NUCLEOTIDE SEQUENCE [LARGE SCALE GENOMIC DNA]</scope>
    <source>
        <strain evidence="8">Lindl</strain>
    </source>
</reference>
<evidence type="ECO:0000313" key="8">
    <source>
        <dbReference type="EMBL" id="KAH0463964.1"/>
    </source>
</evidence>
<keyword evidence="5" id="KW-0862">Zinc</keyword>
<keyword evidence="9" id="KW-1185">Reference proteome</keyword>
<gene>
    <name evidence="8" type="ORF">IEQ34_006750</name>
</gene>
<dbReference type="CDD" id="cd14733">
    <property type="entry name" value="BACK"/>
    <property type="match status" value="1"/>
</dbReference>
<dbReference type="GO" id="GO:0008270">
    <property type="term" value="F:zinc ion binding"/>
    <property type="evidence" value="ECO:0007669"/>
    <property type="project" value="UniProtKB-KW"/>
</dbReference>
<evidence type="ECO:0000313" key="9">
    <source>
        <dbReference type="Proteomes" id="UP000775213"/>
    </source>
</evidence>
<dbReference type="GO" id="GO:0006355">
    <property type="term" value="P:regulation of DNA-templated transcription"/>
    <property type="evidence" value="ECO:0007669"/>
    <property type="project" value="UniProtKB-ARBA"/>
</dbReference>
<accession>A0AAV7GR93</accession>
<dbReference type="InterPro" id="IPR000210">
    <property type="entry name" value="BTB/POZ_dom"/>
</dbReference>
<dbReference type="PANTHER" id="PTHR46287">
    <property type="entry name" value="BTB/POZ AND TAZ DOMAIN-CONTAINING PROTEIN 3-RELATED"/>
    <property type="match status" value="1"/>
</dbReference>
<dbReference type="FunFam" id="1.20.1020.10:FF:000004">
    <property type="entry name" value="BTB/POZ and TAZ domain-containing protein 2"/>
    <property type="match status" value="1"/>
</dbReference>
<dbReference type="InterPro" id="IPR011333">
    <property type="entry name" value="SKP1/BTB/POZ_sf"/>
</dbReference>
<dbReference type="Proteomes" id="UP000775213">
    <property type="component" value="Unassembled WGS sequence"/>
</dbReference>